<keyword evidence="2" id="KW-1185">Reference proteome</keyword>
<evidence type="ECO:0000313" key="2">
    <source>
        <dbReference type="Proteomes" id="UP000271098"/>
    </source>
</evidence>
<dbReference type="EMBL" id="UYRT01109455">
    <property type="protein sequence ID" value="VDN45269.1"/>
    <property type="molecule type" value="Genomic_DNA"/>
</dbReference>
<proteinExistence type="predicted"/>
<dbReference type="Proteomes" id="UP000271098">
    <property type="component" value="Unassembled WGS sequence"/>
</dbReference>
<accession>A0A3P7RWV3</accession>
<gene>
    <name evidence="1" type="ORF">GPUH_LOCUS26227</name>
</gene>
<organism evidence="1 2">
    <name type="scientific">Gongylonema pulchrum</name>
    <dbReference type="NCBI Taxonomy" id="637853"/>
    <lineage>
        <taxon>Eukaryota</taxon>
        <taxon>Metazoa</taxon>
        <taxon>Ecdysozoa</taxon>
        <taxon>Nematoda</taxon>
        <taxon>Chromadorea</taxon>
        <taxon>Rhabditida</taxon>
        <taxon>Spirurina</taxon>
        <taxon>Spiruromorpha</taxon>
        <taxon>Spiruroidea</taxon>
        <taxon>Gongylonematidae</taxon>
        <taxon>Gongylonema</taxon>
    </lineage>
</organism>
<dbReference type="AlphaFoldDB" id="A0A3P7RWV3"/>
<name>A0A3P7RWV3_9BILA</name>
<sequence length="87" mass="9452">MRVANTDITNVAVVTDSIINATAEKRGTYMPYMVCLVGVGDGEDCHPERCCIKELKCCAGKLGGGRWPSALPFLDLFIFFGSNGRIH</sequence>
<reference evidence="1 2" key="1">
    <citation type="submission" date="2018-11" db="EMBL/GenBank/DDBJ databases">
        <authorList>
            <consortium name="Pathogen Informatics"/>
        </authorList>
    </citation>
    <scope>NUCLEOTIDE SEQUENCE [LARGE SCALE GENOMIC DNA]</scope>
</reference>
<protein>
    <submittedName>
        <fullName evidence="1">Uncharacterized protein</fullName>
    </submittedName>
</protein>
<evidence type="ECO:0000313" key="1">
    <source>
        <dbReference type="EMBL" id="VDN45269.1"/>
    </source>
</evidence>